<protein>
    <recommendedName>
        <fullName evidence="2">G-patch domain-containing protein</fullName>
    </recommendedName>
</protein>
<dbReference type="InterPro" id="IPR000467">
    <property type="entry name" value="G_patch_dom"/>
</dbReference>
<reference evidence="3 4" key="1">
    <citation type="submission" date="2015-06" db="EMBL/GenBank/DDBJ databases">
        <title>Draft genome of the ant-associated black yeast Phialophora attae CBS 131958.</title>
        <authorList>
            <person name="Moreno L.F."/>
            <person name="Stielow B.J."/>
            <person name="de Hoog S."/>
            <person name="Vicente V.A."/>
            <person name="Weiss V.A."/>
            <person name="de Vries M."/>
            <person name="Cruz L.M."/>
            <person name="Souza E.M."/>
        </authorList>
    </citation>
    <scope>NUCLEOTIDE SEQUENCE [LARGE SCALE GENOMIC DNA]</scope>
    <source>
        <strain evidence="3 4">CBS 131958</strain>
    </source>
</reference>
<dbReference type="PANTHER" id="PTHR20923">
    <property type="entry name" value="BAT4 PROTEIN-RELATED"/>
    <property type="match status" value="1"/>
</dbReference>
<feature type="region of interest" description="Disordered" evidence="1">
    <location>
        <begin position="70"/>
        <end position="93"/>
    </location>
</feature>
<dbReference type="VEuPathDB" id="FungiDB:AB675_10924"/>
<feature type="compositionally biased region" description="Polar residues" evidence="1">
    <location>
        <begin position="75"/>
        <end position="88"/>
    </location>
</feature>
<name>A0A0N1GY46_9EURO</name>
<evidence type="ECO:0000259" key="2">
    <source>
        <dbReference type="PROSITE" id="PS50174"/>
    </source>
</evidence>
<dbReference type="GeneID" id="28731607"/>
<comment type="caution">
    <text evidence="3">The sequence shown here is derived from an EMBL/GenBank/DDBJ whole genome shotgun (WGS) entry which is preliminary data.</text>
</comment>
<dbReference type="GO" id="GO:0003676">
    <property type="term" value="F:nucleic acid binding"/>
    <property type="evidence" value="ECO:0007669"/>
    <property type="project" value="InterPro"/>
</dbReference>
<dbReference type="EMBL" id="LFJN01000039">
    <property type="protein sequence ID" value="KPI35522.1"/>
    <property type="molecule type" value="Genomic_DNA"/>
</dbReference>
<feature type="domain" description="G-patch" evidence="2">
    <location>
        <begin position="92"/>
        <end position="140"/>
    </location>
</feature>
<accession>A0A0N1GY46</accession>
<keyword evidence="4" id="KW-1185">Reference proteome</keyword>
<dbReference type="STRING" id="1664694.A0A0N1GY46"/>
<dbReference type="InterPro" id="IPR039146">
    <property type="entry name" value="GPANK1"/>
</dbReference>
<sequence length="205" mass="22746">MADADDEDYFVPLEDQRVFGAGIKRKRIAFVPATDDATTTSAIPSTTSPPKTTVADRYLSIVLQVPTDRKLPASNAPSTVTQDNSPTSHLDRTSHGMRYLTSHGWDPDARVGLGANAQGIRYPIKAKPKHDTVGLRERVDADDAAATVKVRKADQQRPRSRERVVMVDAKEVRRREGEAKRRADKLRTLFYSNDEVERYLGAEAG</sequence>
<dbReference type="RefSeq" id="XP_017995485.1">
    <property type="nucleotide sequence ID" value="XM_018139727.1"/>
</dbReference>
<organism evidence="3 4">
    <name type="scientific">Cyphellophora attinorum</name>
    <dbReference type="NCBI Taxonomy" id="1664694"/>
    <lineage>
        <taxon>Eukaryota</taxon>
        <taxon>Fungi</taxon>
        <taxon>Dikarya</taxon>
        <taxon>Ascomycota</taxon>
        <taxon>Pezizomycotina</taxon>
        <taxon>Eurotiomycetes</taxon>
        <taxon>Chaetothyriomycetidae</taxon>
        <taxon>Chaetothyriales</taxon>
        <taxon>Cyphellophoraceae</taxon>
        <taxon>Cyphellophora</taxon>
    </lineage>
</organism>
<dbReference type="PANTHER" id="PTHR20923:SF1">
    <property type="entry name" value="G PATCH DOMAIN AND ANKYRIN REPEAT-CONTAINING PROTEIN 1"/>
    <property type="match status" value="1"/>
</dbReference>
<gene>
    <name evidence="3" type="ORF">AB675_10924</name>
</gene>
<dbReference type="AlphaFoldDB" id="A0A0N1GY46"/>
<proteinExistence type="predicted"/>
<dbReference type="OrthoDB" id="20282at2759"/>
<dbReference type="Pfam" id="PF01585">
    <property type="entry name" value="G-patch"/>
    <property type="match status" value="1"/>
</dbReference>
<evidence type="ECO:0000256" key="1">
    <source>
        <dbReference type="SAM" id="MobiDB-lite"/>
    </source>
</evidence>
<dbReference type="PROSITE" id="PS50174">
    <property type="entry name" value="G_PATCH"/>
    <property type="match status" value="1"/>
</dbReference>
<evidence type="ECO:0000313" key="4">
    <source>
        <dbReference type="Proteomes" id="UP000038010"/>
    </source>
</evidence>
<evidence type="ECO:0000313" key="3">
    <source>
        <dbReference type="EMBL" id="KPI35522.1"/>
    </source>
</evidence>
<dbReference type="Proteomes" id="UP000038010">
    <property type="component" value="Unassembled WGS sequence"/>
</dbReference>